<gene>
    <name evidence="4" type="ORF">Sdiek1_0123</name>
</gene>
<dbReference type="Gene3D" id="3.30.70.860">
    <property type="match status" value="1"/>
</dbReference>
<accession>A0A1Y0HIA0</accession>
<protein>
    <recommendedName>
        <fullName evidence="3">Nucleotide-binding protein Sdiek1_0123</fullName>
    </recommendedName>
</protein>
<dbReference type="EMBL" id="CP021416">
    <property type="protein sequence ID" value="ARU47306.1"/>
    <property type="molecule type" value="Genomic_DNA"/>
</dbReference>
<reference evidence="5" key="1">
    <citation type="submission" date="2017-05" db="EMBL/GenBank/DDBJ databases">
        <title>Dechlorination kinetics govern the competition between two new strains of the genus Sulfurospirillum.</title>
        <authorList>
            <person name="Buttet G.F."/>
            <person name="Murray A.M."/>
            <person name="Goris T."/>
            <person name="Burion M."/>
            <person name="Lin B."/>
            <person name="Rolle M."/>
            <person name="Maillard J."/>
        </authorList>
    </citation>
    <scope>NUCLEOTIDE SEQUENCE [LARGE SCALE GENOMIC DNA]</scope>
    <source>
        <strain evidence="5">SL2-1</strain>
    </source>
</reference>
<dbReference type="InterPro" id="IPR007551">
    <property type="entry name" value="YajQ/Smlt4090-like"/>
</dbReference>
<evidence type="ECO:0000256" key="3">
    <source>
        <dbReference type="HAMAP-Rule" id="MF_00632"/>
    </source>
</evidence>
<dbReference type="InterPro" id="IPR036183">
    <property type="entry name" value="YajQ-like_sf"/>
</dbReference>
<dbReference type="InterPro" id="IPR035571">
    <property type="entry name" value="UPF0234-like_C"/>
</dbReference>
<organism evidence="4 5">
    <name type="scientific">Sulfurospirillum diekertiae</name>
    <dbReference type="NCBI Taxonomy" id="1854492"/>
    <lineage>
        <taxon>Bacteria</taxon>
        <taxon>Pseudomonadati</taxon>
        <taxon>Campylobacterota</taxon>
        <taxon>Epsilonproteobacteria</taxon>
        <taxon>Campylobacterales</taxon>
        <taxon>Sulfurospirillaceae</taxon>
        <taxon>Sulfurospirillum</taxon>
    </lineage>
</organism>
<comment type="similarity">
    <text evidence="2 3">Belongs to the YajQ family.</text>
</comment>
<dbReference type="GO" id="GO:0005829">
    <property type="term" value="C:cytosol"/>
    <property type="evidence" value="ECO:0007669"/>
    <property type="project" value="TreeGrafter"/>
</dbReference>
<keyword evidence="5" id="KW-1185">Reference proteome</keyword>
<dbReference type="GO" id="GO:0000166">
    <property type="term" value="F:nucleotide binding"/>
    <property type="evidence" value="ECO:0007669"/>
    <property type="project" value="UniProtKB-UniRule"/>
</dbReference>
<dbReference type="NCBIfam" id="NF003819">
    <property type="entry name" value="PRK05412.1"/>
    <property type="match status" value="1"/>
</dbReference>
<evidence type="ECO:0000313" key="4">
    <source>
        <dbReference type="EMBL" id="ARU47306.1"/>
    </source>
</evidence>
<dbReference type="PANTHER" id="PTHR30476">
    <property type="entry name" value="UPF0234 PROTEIN YAJQ"/>
    <property type="match status" value="1"/>
</dbReference>
<dbReference type="SUPFAM" id="SSF89963">
    <property type="entry name" value="YajQ-like"/>
    <property type="match status" value="2"/>
</dbReference>
<dbReference type="OrthoDB" id="9801447at2"/>
<name>A0A1Y0HIA0_9BACT</name>
<dbReference type="HAMAP" id="MF_00632">
    <property type="entry name" value="UPF0234"/>
    <property type="match status" value="1"/>
</dbReference>
<dbReference type="AlphaFoldDB" id="A0A1Y0HIA0"/>
<comment type="function">
    <text evidence="3">Nucleotide-binding protein.</text>
</comment>
<sequence length="166" mass="18504">MAAKEHSFDITAEIDKQKFKDAYEQAKKVITNRWDFKGITCEFEHNEKAKTVTLITTTDTKADAMVEALISEAIKREISSKALKETKREVAGGNKTKVTVSIVDAISGDDAKKIVKEIKELKLKVQASIRGDVVRVEGKAIDDLQEAIKAIRGCDFDFPVNFTNLK</sequence>
<dbReference type="RefSeq" id="WP_087437420.1">
    <property type="nucleotide sequence ID" value="NZ_CP021416.1"/>
</dbReference>
<evidence type="ECO:0000313" key="5">
    <source>
        <dbReference type="Proteomes" id="UP000196005"/>
    </source>
</evidence>
<evidence type="ECO:0000256" key="1">
    <source>
        <dbReference type="ARBA" id="ARBA00022741"/>
    </source>
</evidence>
<keyword evidence="1 3" id="KW-0547">Nucleotide-binding</keyword>
<dbReference type="Proteomes" id="UP000196005">
    <property type="component" value="Chromosome"/>
</dbReference>
<dbReference type="Pfam" id="PF04461">
    <property type="entry name" value="YajQ"/>
    <property type="match status" value="1"/>
</dbReference>
<dbReference type="PANTHER" id="PTHR30476:SF0">
    <property type="entry name" value="UPF0234 PROTEIN YAJQ"/>
    <property type="match status" value="1"/>
</dbReference>
<evidence type="ECO:0000256" key="2">
    <source>
        <dbReference type="ARBA" id="ARBA00093450"/>
    </source>
</evidence>
<dbReference type="Gene3D" id="3.30.70.990">
    <property type="entry name" value="YajQ-like, domain 2"/>
    <property type="match status" value="1"/>
</dbReference>
<proteinExistence type="inferred from homology"/>
<dbReference type="InterPro" id="IPR035570">
    <property type="entry name" value="UPF0234_N"/>
</dbReference>
<dbReference type="KEGG" id="suls:Sdiek1_0123"/>